<feature type="region of interest" description="Disordered" evidence="1">
    <location>
        <begin position="1"/>
        <end position="42"/>
    </location>
</feature>
<accession>A0A9P6SR24</accession>
<gene>
    <name evidence="2" type="ORF">BGZ65_012320</name>
</gene>
<name>A0A9P6SR24_9FUNG</name>
<keyword evidence="3" id="KW-1185">Reference proteome</keyword>
<dbReference type="AlphaFoldDB" id="A0A9P6SR24"/>
<comment type="caution">
    <text evidence="2">The sequence shown here is derived from an EMBL/GenBank/DDBJ whole genome shotgun (WGS) entry which is preliminary data.</text>
</comment>
<evidence type="ECO:0000313" key="2">
    <source>
        <dbReference type="EMBL" id="KAF9992366.1"/>
    </source>
</evidence>
<dbReference type="Proteomes" id="UP000749646">
    <property type="component" value="Unassembled WGS sequence"/>
</dbReference>
<reference evidence="2" key="1">
    <citation type="journal article" date="2020" name="Fungal Divers.">
        <title>Resolving the Mortierellaceae phylogeny through synthesis of multi-gene phylogenetics and phylogenomics.</title>
        <authorList>
            <person name="Vandepol N."/>
            <person name="Liber J."/>
            <person name="Desiro A."/>
            <person name="Na H."/>
            <person name="Kennedy M."/>
            <person name="Barry K."/>
            <person name="Grigoriev I.V."/>
            <person name="Miller A.N."/>
            <person name="O'Donnell K."/>
            <person name="Stajich J.E."/>
            <person name="Bonito G."/>
        </authorList>
    </citation>
    <scope>NUCLEOTIDE SEQUENCE</scope>
    <source>
        <strain evidence="2">MES-2147</strain>
    </source>
</reference>
<organism evidence="2 3">
    <name type="scientific">Modicella reniformis</name>
    <dbReference type="NCBI Taxonomy" id="1440133"/>
    <lineage>
        <taxon>Eukaryota</taxon>
        <taxon>Fungi</taxon>
        <taxon>Fungi incertae sedis</taxon>
        <taxon>Mucoromycota</taxon>
        <taxon>Mortierellomycotina</taxon>
        <taxon>Mortierellomycetes</taxon>
        <taxon>Mortierellales</taxon>
        <taxon>Mortierellaceae</taxon>
        <taxon>Modicella</taxon>
    </lineage>
</organism>
<sequence length="77" mass="8376">MDYTVEEAPSTGSSVFSVHTEDGEDDIVVGSPESVPTVTEVEERGEILRRAAEVLDPQIYPSGTYKAVRDALELGYD</sequence>
<dbReference type="EMBL" id="JAAAHW010002226">
    <property type="protein sequence ID" value="KAF9992366.1"/>
    <property type="molecule type" value="Genomic_DNA"/>
</dbReference>
<protein>
    <submittedName>
        <fullName evidence="2">Uncharacterized protein</fullName>
    </submittedName>
</protein>
<evidence type="ECO:0000313" key="3">
    <source>
        <dbReference type="Proteomes" id="UP000749646"/>
    </source>
</evidence>
<evidence type="ECO:0000256" key="1">
    <source>
        <dbReference type="SAM" id="MobiDB-lite"/>
    </source>
</evidence>
<feature type="non-terminal residue" evidence="2">
    <location>
        <position position="77"/>
    </location>
</feature>
<proteinExistence type="predicted"/>